<keyword evidence="2" id="KW-1185">Reference proteome</keyword>
<dbReference type="Proteomes" id="UP000079169">
    <property type="component" value="Unplaced"/>
</dbReference>
<feature type="region of interest" description="Disordered" evidence="1">
    <location>
        <begin position="44"/>
        <end position="70"/>
    </location>
</feature>
<proteinExistence type="predicted"/>
<evidence type="ECO:0000313" key="3">
    <source>
        <dbReference type="RefSeq" id="XP_008480075.1"/>
    </source>
</evidence>
<dbReference type="RefSeq" id="XP_008480075.1">
    <property type="nucleotide sequence ID" value="XM_008481853.2"/>
</dbReference>
<organism evidence="2 3">
    <name type="scientific">Diaphorina citri</name>
    <name type="common">Asian citrus psyllid</name>
    <dbReference type="NCBI Taxonomy" id="121845"/>
    <lineage>
        <taxon>Eukaryota</taxon>
        <taxon>Metazoa</taxon>
        <taxon>Ecdysozoa</taxon>
        <taxon>Arthropoda</taxon>
        <taxon>Hexapoda</taxon>
        <taxon>Insecta</taxon>
        <taxon>Pterygota</taxon>
        <taxon>Neoptera</taxon>
        <taxon>Paraneoptera</taxon>
        <taxon>Hemiptera</taxon>
        <taxon>Sternorrhyncha</taxon>
        <taxon>Psylloidea</taxon>
        <taxon>Psyllidae</taxon>
        <taxon>Diaphorininae</taxon>
        <taxon>Diaphorina</taxon>
    </lineage>
</organism>
<name>A0A1S3DEL1_DIACI</name>
<dbReference type="KEGG" id="dci:103516867"/>
<evidence type="ECO:0000313" key="2">
    <source>
        <dbReference type="Proteomes" id="UP000079169"/>
    </source>
</evidence>
<sequence>MLKTFWHSKRLWSTRKTNHTNRPKPHKSILKLHNLHKSFLTVKHNGPLRDKKDGNVKTVGRTSQSEQTKDQIEFTFTSRGHLRSYHEGSTLNSCNIFSACSAPDR</sequence>
<accession>A0A1S3DEL1</accession>
<reference evidence="3" key="1">
    <citation type="submission" date="2025-08" db="UniProtKB">
        <authorList>
            <consortium name="RefSeq"/>
        </authorList>
    </citation>
    <scope>IDENTIFICATION</scope>
</reference>
<dbReference type="GeneID" id="103516867"/>
<gene>
    <name evidence="3" type="primary">LOC103516867</name>
</gene>
<protein>
    <submittedName>
        <fullName evidence="3">Uncharacterized protein LOC103516867</fullName>
    </submittedName>
</protein>
<dbReference type="AlphaFoldDB" id="A0A1S3DEL1"/>
<dbReference type="PaxDb" id="121845-A0A1S3DEL1"/>
<evidence type="ECO:0000256" key="1">
    <source>
        <dbReference type="SAM" id="MobiDB-lite"/>
    </source>
</evidence>